<dbReference type="OrthoDB" id="227825at2157"/>
<dbReference type="AlphaFoldDB" id="D2RE82"/>
<dbReference type="PANTHER" id="PTHR42201:SF1">
    <property type="entry name" value="TAXIS PROTEIN"/>
    <property type="match status" value="1"/>
</dbReference>
<dbReference type="InterPro" id="IPR036390">
    <property type="entry name" value="WH_DNA-bd_sf"/>
</dbReference>
<dbReference type="PIRSF" id="PIRSF026802">
    <property type="entry name" value="UCP026802"/>
    <property type="match status" value="1"/>
</dbReference>
<organism evidence="1 2">
    <name type="scientific">Archaeoglobus profundus (strain DSM 5631 / JCM 9629 / NBRC 100127 / Av18)</name>
    <dbReference type="NCBI Taxonomy" id="572546"/>
    <lineage>
        <taxon>Archaea</taxon>
        <taxon>Methanobacteriati</taxon>
        <taxon>Methanobacteriota</taxon>
        <taxon>Archaeoglobi</taxon>
        <taxon>Archaeoglobales</taxon>
        <taxon>Archaeoglobaceae</taxon>
        <taxon>Archaeoglobus</taxon>
    </lineage>
</organism>
<keyword evidence="2" id="KW-1185">Reference proteome</keyword>
<dbReference type="PANTHER" id="PTHR42201">
    <property type="entry name" value="TAXIS PROTEIN"/>
    <property type="match status" value="1"/>
</dbReference>
<dbReference type="Gene3D" id="1.10.10.10">
    <property type="entry name" value="Winged helix-like DNA-binding domain superfamily/Winged helix DNA-binding domain"/>
    <property type="match status" value="1"/>
</dbReference>
<name>D2RE82_ARCPA</name>
<dbReference type="KEGG" id="apo:Arcpr_1377"/>
<accession>D2RE82</accession>
<evidence type="ECO:0000313" key="1">
    <source>
        <dbReference type="EMBL" id="ADB58426.1"/>
    </source>
</evidence>
<dbReference type="InterPro" id="IPR036388">
    <property type="entry name" value="WH-like_DNA-bd_sf"/>
</dbReference>
<dbReference type="InterPro" id="IPR007381">
    <property type="entry name" value="CheF1/F2"/>
</dbReference>
<evidence type="ECO:0000313" key="2">
    <source>
        <dbReference type="Proteomes" id="UP000001901"/>
    </source>
</evidence>
<dbReference type="EMBL" id="CP001857">
    <property type="protein sequence ID" value="ADB58426.1"/>
    <property type="molecule type" value="Genomic_DNA"/>
</dbReference>
<dbReference type="SUPFAM" id="SSF46785">
    <property type="entry name" value="Winged helix' DNA-binding domain"/>
    <property type="match status" value="1"/>
</dbReference>
<dbReference type="GO" id="GO:0006935">
    <property type="term" value="P:chemotaxis"/>
    <property type="evidence" value="ECO:0007669"/>
    <property type="project" value="InterPro"/>
</dbReference>
<protein>
    <recommendedName>
        <fullName evidence="3">Taxis protein</fullName>
    </recommendedName>
</protein>
<gene>
    <name evidence="1" type="ordered locus">Arcpr_1377</name>
</gene>
<proteinExistence type="predicted"/>
<dbReference type="Pfam" id="PF04283">
    <property type="entry name" value="CheF-arch"/>
    <property type="match status" value="1"/>
</dbReference>
<reference evidence="1 2" key="1">
    <citation type="journal article" date="2010" name="Stand. Genomic Sci.">
        <title>Complete genome sequence of Archaeoglobus profundus type strain (AV18).</title>
        <authorList>
            <person name="von Jan M."/>
            <person name="Lapidus A."/>
            <person name="Del Rio T.G."/>
            <person name="Copeland A."/>
            <person name="Tice H."/>
            <person name="Cheng J.F."/>
            <person name="Lucas S."/>
            <person name="Chen F."/>
            <person name="Nolan M."/>
            <person name="Goodwin L."/>
            <person name="Han C."/>
            <person name="Pitluck S."/>
            <person name="Liolios K."/>
            <person name="Ivanova N."/>
            <person name="Mavromatis K."/>
            <person name="Ovchinnikova G."/>
            <person name="Chertkov O."/>
            <person name="Pati A."/>
            <person name="Chen A."/>
            <person name="Palaniappan K."/>
            <person name="Land M."/>
            <person name="Hauser L."/>
            <person name="Chang Y.J."/>
            <person name="Jeffries C.D."/>
            <person name="Saunders E."/>
            <person name="Brettin T."/>
            <person name="Detter J.C."/>
            <person name="Chain P."/>
            <person name="Eichinger K."/>
            <person name="Huber H."/>
            <person name="Spring S."/>
            <person name="Rohde M."/>
            <person name="Goker M."/>
            <person name="Wirth R."/>
            <person name="Woyke T."/>
            <person name="Bristow J."/>
            <person name="Eisen J.A."/>
            <person name="Markowitz V."/>
            <person name="Hugenholtz P."/>
            <person name="Kyrpides N.C."/>
            <person name="Klenk H.P."/>
        </authorList>
    </citation>
    <scope>NUCLEOTIDE SEQUENCE [LARGE SCALE GENOMIC DNA]</scope>
    <source>
        <strain evidence="2">DSM 5631 / JCM 9629 / NBRC 100127 / Av18</strain>
    </source>
</reference>
<dbReference type="PaxDb" id="572546-Arcpr_1377"/>
<dbReference type="RefSeq" id="WP_012940762.1">
    <property type="nucleotide sequence ID" value="NC_013741.1"/>
</dbReference>
<evidence type="ECO:0008006" key="3">
    <source>
        <dbReference type="Google" id="ProtNLM"/>
    </source>
</evidence>
<sequence length="268" mass="30262">MAEKVLLKTPAELFEDGWRTVEVVITDRSISFGNSRVNLREIEDLERVVVEGKKAIRIKKDRDIIISFPEKIVDQIFKYLAFNLKSDRFAVYFLSPATVGGVVVKDAKWEKGYLSITDEAIWFLSPKKQIRIPFSNLGSVGKDIRTVGGKERVVLVVGHVENGEVVTSYILCPETTLEMLENYLNRLIDKAKPKAKLSEVEEQIAMMLYSGLSSVDIESILGITTEELNNYFDRLVNLGLAKVVKVRKELQLTPKGVALVNELMKKGR</sequence>
<dbReference type="STRING" id="572546.Arcpr_1377"/>
<dbReference type="Proteomes" id="UP000001901">
    <property type="component" value="Chromosome"/>
</dbReference>
<dbReference type="GeneID" id="8740064"/>
<dbReference type="eggNOG" id="arCOG02394">
    <property type="taxonomic scope" value="Archaea"/>
</dbReference>
<dbReference type="HOGENOM" id="CLU_1032936_0_0_2"/>